<name>A0AAD2CZ80_9STRA</name>
<gene>
    <name evidence="2" type="ORF">CYCCA115_LOCUS8412</name>
</gene>
<dbReference type="EMBL" id="CAKOGP040001113">
    <property type="protein sequence ID" value="CAJ1943383.1"/>
    <property type="molecule type" value="Genomic_DNA"/>
</dbReference>
<feature type="compositionally biased region" description="Low complexity" evidence="1">
    <location>
        <begin position="1"/>
        <end position="14"/>
    </location>
</feature>
<evidence type="ECO:0000256" key="1">
    <source>
        <dbReference type="SAM" id="MobiDB-lite"/>
    </source>
</evidence>
<proteinExistence type="predicted"/>
<accession>A0AAD2CZ80</accession>
<dbReference type="Proteomes" id="UP001295423">
    <property type="component" value="Unassembled WGS sequence"/>
</dbReference>
<keyword evidence="3" id="KW-1185">Reference proteome</keyword>
<sequence>MTIKTTRSESSLRSLRPKKLERRDLQLAVPGNKIRRMSLRKVDGSKEPSGEGTFMRERYPSASLQRPLVVEYYKLNDLAGEDSVRVPPRLPITQNGEARRDPRFTSSFRTLDHDQKVEELESYVDEVRWFIQRVSKEVVFENEVYPLHVAMYRIFMVLQEDPSYQYDKLPQSDRKLLFDCCVESFMRRQQEYAEQTYLDSA</sequence>
<organism evidence="2 3">
    <name type="scientific">Cylindrotheca closterium</name>
    <dbReference type="NCBI Taxonomy" id="2856"/>
    <lineage>
        <taxon>Eukaryota</taxon>
        <taxon>Sar</taxon>
        <taxon>Stramenopiles</taxon>
        <taxon>Ochrophyta</taxon>
        <taxon>Bacillariophyta</taxon>
        <taxon>Bacillariophyceae</taxon>
        <taxon>Bacillariophycidae</taxon>
        <taxon>Bacillariales</taxon>
        <taxon>Bacillariaceae</taxon>
        <taxon>Cylindrotheca</taxon>
    </lineage>
</organism>
<comment type="caution">
    <text evidence="2">The sequence shown here is derived from an EMBL/GenBank/DDBJ whole genome shotgun (WGS) entry which is preliminary data.</text>
</comment>
<dbReference type="AlphaFoldDB" id="A0AAD2CZ80"/>
<protein>
    <submittedName>
        <fullName evidence="2">Uncharacterized protein</fullName>
    </submittedName>
</protein>
<evidence type="ECO:0000313" key="3">
    <source>
        <dbReference type="Proteomes" id="UP001295423"/>
    </source>
</evidence>
<reference evidence="2" key="1">
    <citation type="submission" date="2023-08" db="EMBL/GenBank/DDBJ databases">
        <authorList>
            <person name="Audoor S."/>
            <person name="Bilcke G."/>
        </authorList>
    </citation>
    <scope>NUCLEOTIDE SEQUENCE</scope>
</reference>
<evidence type="ECO:0000313" key="2">
    <source>
        <dbReference type="EMBL" id="CAJ1943383.1"/>
    </source>
</evidence>
<feature type="region of interest" description="Disordered" evidence="1">
    <location>
        <begin position="1"/>
        <end position="23"/>
    </location>
</feature>